<gene>
    <name evidence="1" type="ORF">AFUS01_LOCUS27513</name>
</gene>
<name>A0A8J2L779_9HEXA</name>
<accession>A0A8J2L779</accession>
<sequence length="124" mass="14110">MLSSRLNVISYSGYLTIDDAKQPNLFFWFFPAQEKPESSPVLLWLKDYPGFTSLKGLFLENGPFMVDESLTLRKKDQLAGRESVLCCTSTFRLDQVSALLRIKTKLTIQPSGKNKRKSTKLSRS</sequence>
<dbReference type="Proteomes" id="UP000708208">
    <property type="component" value="Unassembled WGS sequence"/>
</dbReference>
<keyword evidence="2" id="KW-1185">Reference proteome</keyword>
<dbReference type="Pfam" id="PF00450">
    <property type="entry name" value="Peptidase_S10"/>
    <property type="match status" value="1"/>
</dbReference>
<dbReference type="InterPro" id="IPR001563">
    <property type="entry name" value="Peptidase_S10"/>
</dbReference>
<comment type="caution">
    <text evidence="1">The sequence shown here is derived from an EMBL/GenBank/DDBJ whole genome shotgun (WGS) entry which is preliminary data.</text>
</comment>
<organism evidence="1 2">
    <name type="scientific">Allacma fusca</name>
    <dbReference type="NCBI Taxonomy" id="39272"/>
    <lineage>
        <taxon>Eukaryota</taxon>
        <taxon>Metazoa</taxon>
        <taxon>Ecdysozoa</taxon>
        <taxon>Arthropoda</taxon>
        <taxon>Hexapoda</taxon>
        <taxon>Collembola</taxon>
        <taxon>Symphypleona</taxon>
        <taxon>Sminthuridae</taxon>
        <taxon>Allacma</taxon>
    </lineage>
</organism>
<dbReference type="EMBL" id="CAJVCH010381933">
    <property type="protein sequence ID" value="CAG7816919.1"/>
    <property type="molecule type" value="Genomic_DNA"/>
</dbReference>
<feature type="non-terminal residue" evidence="1">
    <location>
        <position position="1"/>
    </location>
</feature>
<reference evidence="1" key="1">
    <citation type="submission" date="2021-06" db="EMBL/GenBank/DDBJ databases">
        <authorList>
            <person name="Hodson N. C."/>
            <person name="Mongue J. A."/>
            <person name="Jaron S. K."/>
        </authorList>
    </citation>
    <scope>NUCLEOTIDE SEQUENCE</scope>
</reference>
<proteinExistence type="predicted"/>
<protein>
    <submittedName>
        <fullName evidence="1">Uncharacterized protein</fullName>
    </submittedName>
</protein>
<dbReference type="AlphaFoldDB" id="A0A8J2L779"/>
<evidence type="ECO:0000313" key="2">
    <source>
        <dbReference type="Proteomes" id="UP000708208"/>
    </source>
</evidence>
<dbReference type="OrthoDB" id="443318at2759"/>
<evidence type="ECO:0000313" key="1">
    <source>
        <dbReference type="EMBL" id="CAG7816919.1"/>
    </source>
</evidence>
<dbReference type="GO" id="GO:0006508">
    <property type="term" value="P:proteolysis"/>
    <property type="evidence" value="ECO:0007669"/>
    <property type="project" value="InterPro"/>
</dbReference>
<dbReference type="GO" id="GO:0004185">
    <property type="term" value="F:serine-type carboxypeptidase activity"/>
    <property type="evidence" value="ECO:0007669"/>
    <property type="project" value="InterPro"/>
</dbReference>